<organism evidence="14 15">
    <name type="scientific">Anaerofustis stercorihominis DSM 17244</name>
    <dbReference type="NCBI Taxonomy" id="445971"/>
    <lineage>
        <taxon>Bacteria</taxon>
        <taxon>Bacillati</taxon>
        <taxon>Bacillota</taxon>
        <taxon>Clostridia</taxon>
        <taxon>Eubacteriales</taxon>
        <taxon>Eubacteriaceae</taxon>
        <taxon>Anaerofustis</taxon>
    </lineage>
</organism>
<evidence type="ECO:0000256" key="11">
    <source>
        <dbReference type="ARBA" id="ARBA00023136"/>
    </source>
</evidence>
<dbReference type="Proteomes" id="UP000005178">
    <property type="component" value="Unassembled WGS sequence"/>
</dbReference>
<evidence type="ECO:0000256" key="8">
    <source>
        <dbReference type="ARBA" id="ARBA00022692"/>
    </source>
</evidence>
<evidence type="ECO:0000256" key="4">
    <source>
        <dbReference type="ARBA" id="ARBA00020268"/>
    </source>
</evidence>
<comment type="function">
    <text evidence="1">Multidrug efflux pump.</text>
</comment>
<dbReference type="STRING" id="445971.ANASTE_00158"/>
<keyword evidence="9 13" id="KW-1133">Transmembrane helix</keyword>
<keyword evidence="6" id="KW-0050">Antiport</keyword>
<dbReference type="NCBIfam" id="TIGR00797">
    <property type="entry name" value="matE"/>
    <property type="match status" value="1"/>
</dbReference>
<accession>B1C620</accession>
<keyword evidence="15" id="KW-1185">Reference proteome</keyword>
<evidence type="ECO:0000256" key="12">
    <source>
        <dbReference type="ARBA" id="ARBA00031636"/>
    </source>
</evidence>
<dbReference type="CDD" id="cd13137">
    <property type="entry name" value="MATE_NorM_like"/>
    <property type="match status" value="1"/>
</dbReference>
<dbReference type="GO" id="GO:0042910">
    <property type="term" value="F:xenobiotic transmembrane transporter activity"/>
    <property type="evidence" value="ECO:0007669"/>
    <property type="project" value="InterPro"/>
</dbReference>
<evidence type="ECO:0000256" key="7">
    <source>
        <dbReference type="ARBA" id="ARBA00022475"/>
    </source>
</evidence>
<dbReference type="GO" id="GO:0015297">
    <property type="term" value="F:antiporter activity"/>
    <property type="evidence" value="ECO:0007669"/>
    <property type="project" value="UniProtKB-KW"/>
</dbReference>
<dbReference type="HOGENOM" id="CLU_012893_5_3_9"/>
<sequence length="469" mass="51473">MFQAILHLQGKIMNILTKSENKEKTKDYLFTNKALFILILPLIVEQFLAILVGMADSIMIASVGEAAVSGVSLVDSLMLLLINIFAALATGGAVVAGQYLGKRDRDNACEASNQLVWFITIIATAVMILVYVLKKFILTTVFGSIDADVMGHANTYLLIVSASIPFIALYNSGAAIFRSMGNSKVSMMVSILMNLINVVGNAILIYGFHFGTAGVAIPTLLSRIVAAIVITILLLNKNVTLHIKKSFKYKPDFHMIKSILYIGVPNGLENSMFQLGKIIVLSLVSTFGTYAIAANAVSNVVAAFQILSGMAVSLAVTTVISRCAGAGEYEQARYYTKKLLKITYVCIALFVGIIVLLLPVIMNAYNLSDMTSNEATKILLFHGCFAMIVWPLAFTLPATLRASGDVKYCMITSISSMWICRIIFSYIFGKYMGFGVFGVWMAMIMDWVIRAIFFIIRYRSPKWEDKQVV</sequence>
<feature type="transmembrane region" description="Helical" evidence="13">
    <location>
        <begin position="34"/>
        <end position="64"/>
    </location>
</feature>
<evidence type="ECO:0000256" key="13">
    <source>
        <dbReference type="SAM" id="Phobius"/>
    </source>
</evidence>
<reference evidence="14" key="2">
    <citation type="submission" date="2013-08" db="EMBL/GenBank/DDBJ databases">
        <title>Draft genome sequence of Anaerofustis stercorihominis (DSM 17244).</title>
        <authorList>
            <person name="Sudarsanam P."/>
            <person name="Ley R."/>
            <person name="Guruge J."/>
            <person name="Turnbaugh P.J."/>
            <person name="Mahowald M."/>
            <person name="Liep D."/>
            <person name="Gordon J."/>
        </authorList>
    </citation>
    <scope>NUCLEOTIDE SEQUENCE</scope>
    <source>
        <strain evidence="14">DSM 17244</strain>
    </source>
</reference>
<comment type="caution">
    <text evidence="14">The sequence shown here is derived from an EMBL/GenBank/DDBJ whole genome shotgun (WGS) entry which is preliminary data.</text>
</comment>
<proteinExistence type="inferred from homology"/>
<dbReference type="PIRSF" id="PIRSF006603">
    <property type="entry name" value="DinF"/>
    <property type="match status" value="1"/>
</dbReference>
<feature type="transmembrane region" description="Helical" evidence="13">
    <location>
        <begin position="76"/>
        <end position="95"/>
    </location>
</feature>
<dbReference type="PANTHER" id="PTHR43298:SF2">
    <property type="entry name" value="FMN_FAD EXPORTER YEEO-RELATED"/>
    <property type="match status" value="1"/>
</dbReference>
<dbReference type="InterPro" id="IPR048279">
    <property type="entry name" value="MdtK-like"/>
</dbReference>
<feature type="transmembrane region" description="Helical" evidence="13">
    <location>
        <begin position="342"/>
        <end position="366"/>
    </location>
</feature>
<gene>
    <name evidence="14" type="ORF">ANASTE_00158</name>
</gene>
<feature type="transmembrane region" description="Helical" evidence="13">
    <location>
        <begin position="378"/>
        <end position="396"/>
    </location>
</feature>
<feature type="transmembrane region" description="Helical" evidence="13">
    <location>
        <begin position="215"/>
        <end position="235"/>
    </location>
</feature>
<evidence type="ECO:0000256" key="10">
    <source>
        <dbReference type="ARBA" id="ARBA00023065"/>
    </source>
</evidence>
<dbReference type="eggNOG" id="COG0534">
    <property type="taxonomic scope" value="Bacteria"/>
</dbReference>
<feature type="transmembrane region" description="Helical" evidence="13">
    <location>
        <begin position="115"/>
        <end position="133"/>
    </location>
</feature>
<dbReference type="Pfam" id="PF01554">
    <property type="entry name" value="MatE"/>
    <property type="match status" value="2"/>
</dbReference>
<evidence type="ECO:0000256" key="1">
    <source>
        <dbReference type="ARBA" id="ARBA00003408"/>
    </source>
</evidence>
<comment type="subcellular location">
    <subcellularLocation>
        <location evidence="2">Cell membrane</location>
        <topology evidence="2">Multi-pass membrane protein</topology>
    </subcellularLocation>
</comment>
<evidence type="ECO:0000256" key="5">
    <source>
        <dbReference type="ARBA" id="ARBA00022448"/>
    </source>
</evidence>
<comment type="similarity">
    <text evidence="3">Belongs to the multi antimicrobial extrusion (MATE) (TC 2.A.66.1) family.</text>
</comment>
<evidence type="ECO:0000256" key="9">
    <source>
        <dbReference type="ARBA" id="ARBA00022989"/>
    </source>
</evidence>
<dbReference type="InterPro" id="IPR002528">
    <property type="entry name" value="MATE_fam"/>
</dbReference>
<evidence type="ECO:0000256" key="2">
    <source>
        <dbReference type="ARBA" id="ARBA00004651"/>
    </source>
</evidence>
<feature type="transmembrane region" description="Helical" evidence="13">
    <location>
        <begin position="153"/>
        <end position="177"/>
    </location>
</feature>
<keyword evidence="11 13" id="KW-0472">Membrane</keyword>
<protein>
    <recommendedName>
        <fullName evidence="4">Probable multidrug resistance protein NorM</fullName>
    </recommendedName>
    <alternativeName>
        <fullName evidence="12">Multidrug-efflux transporter</fullName>
    </alternativeName>
</protein>
<keyword evidence="10" id="KW-0406">Ion transport</keyword>
<feature type="transmembrane region" description="Helical" evidence="13">
    <location>
        <begin position="302"/>
        <end position="321"/>
    </location>
</feature>
<keyword evidence="8 13" id="KW-0812">Transmembrane</keyword>
<feature type="transmembrane region" description="Helical" evidence="13">
    <location>
        <begin position="278"/>
        <end position="296"/>
    </location>
</feature>
<evidence type="ECO:0000313" key="15">
    <source>
        <dbReference type="Proteomes" id="UP000005178"/>
    </source>
</evidence>
<dbReference type="InterPro" id="IPR050222">
    <property type="entry name" value="MATE_MdtK"/>
</dbReference>
<keyword evidence="7" id="KW-1003">Cell membrane</keyword>
<evidence type="ECO:0000313" key="14">
    <source>
        <dbReference type="EMBL" id="EDS73589.1"/>
    </source>
</evidence>
<dbReference type="EMBL" id="ABIL02000003">
    <property type="protein sequence ID" value="EDS73589.1"/>
    <property type="molecule type" value="Genomic_DNA"/>
</dbReference>
<dbReference type="GO" id="GO:0006811">
    <property type="term" value="P:monoatomic ion transport"/>
    <property type="evidence" value="ECO:0007669"/>
    <property type="project" value="UniProtKB-KW"/>
</dbReference>
<dbReference type="AlphaFoldDB" id="B1C620"/>
<dbReference type="PANTHER" id="PTHR43298">
    <property type="entry name" value="MULTIDRUG RESISTANCE PROTEIN NORM-RELATED"/>
    <property type="match status" value="1"/>
</dbReference>
<evidence type="ECO:0000256" key="6">
    <source>
        <dbReference type="ARBA" id="ARBA00022449"/>
    </source>
</evidence>
<feature type="transmembrane region" description="Helical" evidence="13">
    <location>
        <begin position="189"/>
        <end position="209"/>
    </location>
</feature>
<keyword evidence="5" id="KW-0813">Transport</keyword>
<evidence type="ECO:0000256" key="3">
    <source>
        <dbReference type="ARBA" id="ARBA00010199"/>
    </source>
</evidence>
<name>B1C620_9FIRM</name>
<reference evidence="14" key="1">
    <citation type="submission" date="2008-01" db="EMBL/GenBank/DDBJ databases">
        <authorList>
            <person name="Fulton L."/>
            <person name="Clifton S."/>
            <person name="Fulton B."/>
            <person name="Xu J."/>
            <person name="Minx P."/>
            <person name="Pepin K.H."/>
            <person name="Johnson M."/>
            <person name="Thiruvilangam P."/>
            <person name="Bhonagiri V."/>
            <person name="Nash W.E."/>
            <person name="Mardis E.R."/>
            <person name="Wilson R.K."/>
        </authorList>
    </citation>
    <scope>NUCLEOTIDE SEQUENCE [LARGE SCALE GENOMIC DNA]</scope>
    <source>
        <strain evidence="14">DSM 17244</strain>
    </source>
</reference>
<dbReference type="GO" id="GO:0005886">
    <property type="term" value="C:plasma membrane"/>
    <property type="evidence" value="ECO:0007669"/>
    <property type="project" value="UniProtKB-SubCell"/>
</dbReference>